<organism evidence="4 5">
    <name type="scientific">Coleophoma crateriformis</name>
    <dbReference type="NCBI Taxonomy" id="565419"/>
    <lineage>
        <taxon>Eukaryota</taxon>
        <taxon>Fungi</taxon>
        <taxon>Dikarya</taxon>
        <taxon>Ascomycota</taxon>
        <taxon>Pezizomycotina</taxon>
        <taxon>Leotiomycetes</taxon>
        <taxon>Helotiales</taxon>
        <taxon>Dermateaceae</taxon>
        <taxon>Coleophoma</taxon>
    </lineage>
</organism>
<dbReference type="Pfam" id="PF05729">
    <property type="entry name" value="NACHT"/>
    <property type="match status" value="1"/>
</dbReference>
<dbReference type="InterPro" id="IPR016024">
    <property type="entry name" value="ARM-type_fold"/>
</dbReference>
<dbReference type="InterPro" id="IPR055496">
    <property type="entry name" value="DUF7068"/>
</dbReference>
<dbReference type="InterPro" id="IPR004155">
    <property type="entry name" value="PBS_lyase_HEAT"/>
</dbReference>
<feature type="transmembrane region" description="Helical" evidence="2">
    <location>
        <begin position="6"/>
        <end position="22"/>
    </location>
</feature>
<dbReference type="PANTHER" id="PTHR46844:SF1">
    <property type="entry name" value="SLR5058 PROTEIN"/>
    <property type="match status" value="1"/>
</dbReference>
<dbReference type="Pfam" id="PF13646">
    <property type="entry name" value="HEAT_2"/>
    <property type="match status" value="1"/>
</dbReference>
<dbReference type="InterPro" id="IPR007111">
    <property type="entry name" value="NACHT_NTPase"/>
</dbReference>
<dbReference type="PANTHER" id="PTHR46844">
    <property type="entry name" value="SLR5058 PROTEIN"/>
    <property type="match status" value="1"/>
</dbReference>
<evidence type="ECO:0000259" key="3">
    <source>
        <dbReference type="PROSITE" id="PS50837"/>
    </source>
</evidence>
<reference evidence="4 5" key="1">
    <citation type="journal article" date="2018" name="IMA Fungus">
        <title>IMA Genome-F 9: Draft genome sequence of Annulohypoxylon stygium, Aspergillus mulundensis, Berkeleyomyces basicola (syn. Thielaviopsis basicola), Ceratocystis smalleyi, two Cercospora beticola strains, Coleophoma cylindrospora, Fusarium fracticaudum, Phialophora cf. hyalina, and Morchella septimelata.</title>
        <authorList>
            <person name="Wingfield B.D."/>
            <person name="Bills G.F."/>
            <person name="Dong Y."/>
            <person name="Huang W."/>
            <person name="Nel W.J."/>
            <person name="Swalarsk-Parry B.S."/>
            <person name="Vaghefi N."/>
            <person name="Wilken P.M."/>
            <person name="An Z."/>
            <person name="de Beer Z.W."/>
            <person name="De Vos L."/>
            <person name="Chen L."/>
            <person name="Duong T.A."/>
            <person name="Gao Y."/>
            <person name="Hammerbacher A."/>
            <person name="Kikkert J.R."/>
            <person name="Li Y."/>
            <person name="Li H."/>
            <person name="Li K."/>
            <person name="Li Q."/>
            <person name="Liu X."/>
            <person name="Ma X."/>
            <person name="Naidoo K."/>
            <person name="Pethybridge S.J."/>
            <person name="Sun J."/>
            <person name="Steenkamp E.T."/>
            <person name="van der Nest M.A."/>
            <person name="van Wyk S."/>
            <person name="Wingfield M.J."/>
            <person name="Xiong C."/>
            <person name="Yue Q."/>
            <person name="Zhang X."/>
        </authorList>
    </citation>
    <scope>NUCLEOTIDE SEQUENCE [LARGE SCALE GENOMIC DNA]</scope>
    <source>
        <strain evidence="4 5">BP5796</strain>
    </source>
</reference>
<dbReference type="AlphaFoldDB" id="A0A3D8SZE0"/>
<dbReference type="SUPFAM" id="SSF48371">
    <property type="entry name" value="ARM repeat"/>
    <property type="match status" value="1"/>
</dbReference>
<protein>
    <recommendedName>
        <fullName evidence="3">NACHT domain-containing protein</fullName>
    </recommendedName>
</protein>
<dbReference type="PROSITE" id="PS50837">
    <property type="entry name" value="NACHT"/>
    <property type="match status" value="1"/>
</dbReference>
<accession>A0A3D8SZE0</accession>
<gene>
    <name evidence="4" type="ORF">BP5796_02858</name>
</gene>
<dbReference type="InterPro" id="IPR011989">
    <property type="entry name" value="ARM-like"/>
</dbReference>
<evidence type="ECO:0000256" key="1">
    <source>
        <dbReference type="SAM" id="MobiDB-lite"/>
    </source>
</evidence>
<evidence type="ECO:0000256" key="2">
    <source>
        <dbReference type="SAM" id="Phobius"/>
    </source>
</evidence>
<dbReference type="InterPro" id="IPR027417">
    <property type="entry name" value="P-loop_NTPase"/>
</dbReference>
<evidence type="ECO:0000313" key="4">
    <source>
        <dbReference type="EMBL" id="RDW91693.1"/>
    </source>
</evidence>
<keyword evidence="2" id="KW-1133">Transmembrane helix</keyword>
<dbReference type="Pfam" id="PF23238">
    <property type="entry name" value="DUF7068"/>
    <property type="match status" value="1"/>
</dbReference>
<feature type="region of interest" description="Disordered" evidence="1">
    <location>
        <begin position="34"/>
        <end position="55"/>
    </location>
</feature>
<feature type="transmembrane region" description="Helical" evidence="2">
    <location>
        <begin position="168"/>
        <end position="185"/>
    </location>
</feature>
<sequence>MELIIIISTLILLVAGLIIVNLEHRTKVANTRLAADPRAESQQAHEPDQTLPPQRGVHLRQVYPDETRETETDIDIIAIHGLDTKSPETWTWVDQKNPTIRVNWLQDQAMLPSTVDRVRIFTCDWPADLLQPSNLIQMEFLELALLLSEGIQRRPPVSSDGASRDRPILFIASCLGGIMLIKALVDAGKQDHPLRRATRGIIFLATPFRGTSFEEVAIWAVPCMEAWALVQRREVTKLLASVKGLDLDALVRNFTQLNQQQDPPCEVFNFYEKRVTSLPSKIFPWLPTRLRQEKLLVNRVSATLDMVPNPLSLDQPHVLMNKFKGPECPGYKLVVGQVQRILGMIREGSLLEQADVWIREKHYTEDRLKIDRLSGERLMMEQCYINLAIVEQPRGNAASSGGPGNQEISPLSSHSSLRARLRIETPAKDVQVELHTIFDQRRRPDGLIAQPKRIMIRGQAGVGKTTLCKKIIHDFQRGRYDIFDRILWMPLRRLKTWNADKYTLGQLFHHEYFPGTPNGERLSEALWRDIYAVNGKKTLFILDGLDEVAGILDPESNKHQLLITLLNQPNVIITCRPHGAFVSNLHPVSLELETVGFYPDQMNDYIEMALQKRPRHEIDEVQSFLEDHFLVQDLMRIPIQLDALCYTWDNRDYRIDPQLQTMTAIYQAIEHSLWKKDIVRLGKKDRGDPVTSSQIQSSSAPTIERLVRDEILFLEGLAFTGIYSDVINFDTKQLGYMYETFKPENDFLLDKTLPNLSFLRTSDQSSEYKDQNYHFLHLTIQEYFAARYFVRCWKSGNEVICLKLNTGGSLQKECPAANYLQERKYNARYDIFWRFVTGLLQGKGSDAQLPRFFYTIEKEPRDLLGPVHQRLVMHCLSEVVMQKEPPTFTPLRKQLEMRLSQWVLFECNFTRYGSQLAGEIELPEQVLNKILPQRSKDISDTQIQILNSLPKRKTQPLSIIRLANDSLTQSDVSPELKISSIHILGNLYRVSSSDIRAIVALLKNEDPFVRRAVGDALAKQPALSPEVLEAIQPALSPEVLEAIVALLKDEDWLVRRAVVDALTKQPALSPEVLEAIVALLKDKYPSVRRAVVDALAKQPALSPEVLEAIVALLKDEDSFLREAVVDALAKQPALKSELIGENIESFYRSWVERSFVTHTSWYIVNGVSYVDMPHGRLQFEGKEDRLRGLIREAQQRLCLENGGLNGLWTYMTEDGSNSISTAL</sequence>
<dbReference type="OrthoDB" id="3562400at2759"/>
<keyword evidence="5" id="KW-1185">Reference proteome</keyword>
<feature type="compositionally biased region" description="Basic and acidic residues" evidence="1">
    <location>
        <begin position="35"/>
        <end position="48"/>
    </location>
</feature>
<name>A0A3D8SZE0_9HELO</name>
<proteinExistence type="predicted"/>
<keyword evidence="2" id="KW-0472">Membrane</keyword>
<evidence type="ECO:0000313" key="5">
    <source>
        <dbReference type="Proteomes" id="UP000256328"/>
    </source>
</evidence>
<dbReference type="Gene3D" id="3.40.50.300">
    <property type="entry name" value="P-loop containing nucleotide triphosphate hydrolases"/>
    <property type="match status" value="1"/>
</dbReference>
<dbReference type="Gene3D" id="1.25.10.10">
    <property type="entry name" value="Leucine-rich Repeat Variant"/>
    <property type="match status" value="1"/>
</dbReference>
<dbReference type="EMBL" id="PDLN01000003">
    <property type="protein sequence ID" value="RDW91693.1"/>
    <property type="molecule type" value="Genomic_DNA"/>
</dbReference>
<dbReference type="SMART" id="SM00567">
    <property type="entry name" value="EZ_HEAT"/>
    <property type="match status" value="3"/>
</dbReference>
<feature type="domain" description="NACHT" evidence="3">
    <location>
        <begin position="452"/>
        <end position="577"/>
    </location>
</feature>
<dbReference type="Proteomes" id="UP000256328">
    <property type="component" value="Unassembled WGS sequence"/>
</dbReference>
<keyword evidence="2" id="KW-0812">Transmembrane</keyword>
<dbReference type="SUPFAM" id="SSF52540">
    <property type="entry name" value="P-loop containing nucleoside triphosphate hydrolases"/>
    <property type="match status" value="1"/>
</dbReference>
<comment type="caution">
    <text evidence="4">The sequence shown here is derived from an EMBL/GenBank/DDBJ whole genome shotgun (WGS) entry which is preliminary data.</text>
</comment>